<keyword evidence="5 6" id="KW-0472">Membrane</keyword>
<evidence type="ECO:0000256" key="3">
    <source>
        <dbReference type="ARBA" id="ARBA00022692"/>
    </source>
</evidence>
<feature type="transmembrane region" description="Helical" evidence="6">
    <location>
        <begin position="396"/>
        <end position="415"/>
    </location>
</feature>
<evidence type="ECO:0000256" key="1">
    <source>
        <dbReference type="ARBA" id="ARBA00004651"/>
    </source>
</evidence>
<dbReference type="RefSeq" id="WP_125913291.1">
    <property type="nucleotide sequence ID" value="NZ_RWHU01000001.1"/>
</dbReference>
<evidence type="ECO:0000256" key="5">
    <source>
        <dbReference type="ARBA" id="ARBA00023136"/>
    </source>
</evidence>
<feature type="transmembrane region" description="Helical" evidence="6">
    <location>
        <begin position="265"/>
        <end position="283"/>
    </location>
</feature>
<accession>A0A3R9NMX0</accession>
<dbReference type="EMBL" id="RWHU01000001">
    <property type="protein sequence ID" value="RSK70252.1"/>
    <property type="molecule type" value="Genomic_DNA"/>
</dbReference>
<dbReference type="InterPro" id="IPR050833">
    <property type="entry name" value="Poly_Biosynth_Transport"/>
</dbReference>
<keyword evidence="3 6" id="KW-0812">Transmembrane</keyword>
<feature type="transmembrane region" description="Helical" evidence="6">
    <location>
        <begin position="150"/>
        <end position="172"/>
    </location>
</feature>
<feature type="transmembrane region" description="Helical" evidence="6">
    <location>
        <begin position="45"/>
        <end position="64"/>
    </location>
</feature>
<comment type="subcellular location">
    <subcellularLocation>
        <location evidence="1">Cell membrane</location>
        <topology evidence="1">Multi-pass membrane protein</topology>
    </subcellularLocation>
</comment>
<keyword evidence="4 6" id="KW-1133">Transmembrane helix</keyword>
<proteinExistence type="predicted"/>
<feature type="transmembrane region" description="Helical" evidence="6">
    <location>
        <begin position="85"/>
        <end position="104"/>
    </location>
</feature>
<feature type="transmembrane region" description="Helical" evidence="6">
    <location>
        <begin position="222"/>
        <end position="245"/>
    </location>
</feature>
<comment type="caution">
    <text evidence="7">The sequence shown here is derived from an EMBL/GenBank/DDBJ whole genome shotgun (WGS) entry which is preliminary data.</text>
</comment>
<organism evidence="7 8">
    <name type="scientific">Enterobacter huaxiensis</name>
    <dbReference type="NCBI Taxonomy" id="2494702"/>
    <lineage>
        <taxon>Bacteria</taxon>
        <taxon>Pseudomonadati</taxon>
        <taxon>Pseudomonadota</taxon>
        <taxon>Gammaproteobacteria</taxon>
        <taxon>Enterobacterales</taxon>
        <taxon>Enterobacteriaceae</taxon>
        <taxon>Enterobacter</taxon>
    </lineage>
</organism>
<evidence type="ECO:0000256" key="2">
    <source>
        <dbReference type="ARBA" id="ARBA00022475"/>
    </source>
</evidence>
<name>A0A3R9NMX0_9ENTR</name>
<sequence>MKKMFAVTLTTGALTLYKILSGFIIAKVVALYTGPTGIAMLGQLQSLLTALNGVVISPVGNGIVKHTASNVHQGYETCSRWWRAAFLLSFGLILIVLPLGLYFNEFISLHIFNNTTFSWLVTLCCFVLPLSVINTAFISVINGEQRYKRYVSVGFLSTTISTIVVISLVYFYKLPGALIAAALNTSIAGIVILFISLREPWLRCKYWFGIVEFKYIKDIGRYVLMAITAAIATPAALIIVRNFLIDFSGWSNAGQWQAVWKISEVYLAVITMALSTFYLPQLSKLENAQEIKSEIWKAVKVILPAVIVMALFVYLLRDLIITILFTKDFYEARNLFSVQLVGDVVKILAWLFAFPMLARGATKWFVFSEVFFATTLVIFSYFLIRKIGVQGANWAYLINYVLYFAFVFTNLDNIIGKQNNKNEK</sequence>
<evidence type="ECO:0000256" key="4">
    <source>
        <dbReference type="ARBA" id="ARBA00022989"/>
    </source>
</evidence>
<feature type="transmembrane region" description="Helical" evidence="6">
    <location>
        <begin position="336"/>
        <end position="357"/>
    </location>
</feature>
<dbReference type="GO" id="GO:0005886">
    <property type="term" value="C:plasma membrane"/>
    <property type="evidence" value="ECO:0007669"/>
    <property type="project" value="UniProtKB-SubCell"/>
</dbReference>
<dbReference type="InterPro" id="IPR044550">
    <property type="entry name" value="WzxE"/>
</dbReference>
<feature type="transmembrane region" description="Helical" evidence="6">
    <location>
        <begin position="295"/>
        <end position="316"/>
    </location>
</feature>
<dbReference type="PANTHER" id="PTHR30250:SF30">
    <property type="entry name" value="LIPID III FLIPPASE"/>
    <property type="match status" value="1"/>
</dbReference>
<evidence type="ECO:0000313" key="7">
    <source>
        <dbReference type="EMBL" id="RSK70252.1"/>
    </source>
</evidence>
<evidence type="ECO:0000256" key="6">
    <source>
        <dbReference type="SAM" id="Phobius"/>
    </source>
</evidence>
<reference evidence="7 8" key="1">
    <citation type="submission" date="2018-12" db="EMBL/GenBank/DDBJ databases">
        <title>The Genome Submission of two Enterobacter spp. strains.</title>
        <authorList>
            <person name="Wu W."/>
            <person name="Wei L."/>
            <person name="Feng Y."/>
            <person name="Zong Z."/>
        </authorList>
    </citation>
    <scope>NUCLEOTIDE SEQUENCE [LARGE SCALE GENOMIC DNA]</scope>
    <source>
        <strain evidence="7 8">WCHEHu045002</strain>
    </source>
</reference>
<dbReference type="AlphaFoldDB" id="A0A3R9NMX0"/>
<gene>
    <name evidence="7" type="ORF">EJE24_00290</name>
</gene>
<feature type="transmembrane region" description="Helical" evidence="6">
    <location>
        <begin position="178"/>
        <end position="197"/>
    </location>
</feature>
<feature type="transmembrane region" description="Helical" evidence="6">
    <location>
        <begin position="116"/>
        <end position="138"/>
    </location>
</feature>
<dbReference type="CDD" id="cd13125">
    <property type="entry name" value="MATE_like_10"/>
    <property type="match status" value="1"/>
</dbReference>
<feature type="transmembrane region" description="Helical" evidence="6">
    <location>
        <begin position="364"/>
        <end position="384"/>
    </location>
</feature>
<dbReference type="GO" id="GO:0009246">
    <property type="term" value="P:enterobacterial common antigen biosynthetic process"/>
    <property type="evidence" value="ECO:0007669"/>
    <property type="project" value="InterPro"/>
</dbReference>
<protein>
    <submittedName>
        <fullName evidence="7">O-antigen translocase</fullName>
    </submittedName>
</protein>
<dbReference type="Pfam" id="PF13440">
    <property type="entry name" value="Polysacc_synt_3"/>
    <property type="match status" value="1"/>
</dbReference>
<evidence type="ECO:0000313" key="8">
    <source>
        <dbReference type="Proteomes" id="UP000276389"/>
    </source>
</evidence>
<dbReference type="Proteomes" id="UP000276389">
    <property type="component" value="Unassembled WGS sequence"/>
</dbReference>
<dbReference type="PANTHER" id="PTHR30250">
    <property type="entry name" value="PST FAMILY PREDICTED COLANIC ACID TRANSPORTER"/>
    <property type="match status" value="1"/>
</dbReference>
<keyword evidence="2" id="KW-1003">Cell membrane</keyword>